<evidence type="ECO:0000313" key="2">
    <source>
        <dbReference type="Proteomes" id="UP000663923"/>
    </source>
</evidence>
<protein>
    <submittedName>
        <fullName evidence="1">Uncharacterized protein</fullName>
    </submittedName>
</protein>
<gene>
    <name evidence="1" type="ORF">J4G78_04800</name>
</gene>
<reference evidence="1 2" key="1">
    <citation type="submission" date="2021-03" db="EMBL/GenBank/DDBJ databases">
        <title>Complete genome of Parasphingorhabdus_sp.JHSY0214.</title>
        <authorList>
            <person name="Yoo J.H."/>
            <person name="Bae J.W."/>
        </authorList>
    </citation>
    <scope>NUCLEOTIDE SEQUENCE [LARGE SCALE GENOMIC DNA]</scope>
    <source>
        <strain evidence="1 2">JHSY0214</strain>
    </source>
</reference>
<organism evidence="1 2">
    <name type="scientific">Parasphingorhabdus cellanae</name>
    <dbReference type="NCBI Taxonomy" id="2806553"/>
    <lineage>
        <taxon>Bacteria</taxon>
        <taxon>Pseudomonadati</taxon>
        <taxon>Pseudomonadota</taxon>
        <taxon>Alphaproteobacteria</taxon>
        <taxon>Sphingomonadales</taxon>
        <taxon>Sphingomonadaceae</taxon>
        <taxon>Parasphingorhabdus</taxon>
    </lineage>
</organism>
<name>A0ABX7T993_9SPHN</name>
<dbReference type="Proteomes" id="UP000663923">
    <property type="component" value="Chromosome"/>
</dbReference>
<keyword evidence="2" id="KW-1185">Reference proteome</keyword>
<dbReference type="EMBL" id="CP071794">
    <property type="protein sequence ID" value="QTD56895.1"/>
    <property type="molecule type" value="Genomic_DNA"/>
</dbReference>
<sequence length="72" mass="7762">MLVPVVLIVGPVLVAGGKYNRSIWIFAPLAFGLLDLALTVESQLSEQLMTMAGALLLIMAHIKNRTARKISS</sequence>
<proteinExistence type="predicted"/>
<accession>A0ABX7T993</accession>
<evidence type="ECO:0000313" key="1">
    <source>
        <dbReference type="EMBL" id="QTD56895.1"/>
    </source>
</evidence>